<organism evidence="1 2">
    <name type="scientific">Sorangium cellulosum</name>
    <name type="common">Polyangium cellulosum</name>
    <dbReference type="NCBI Taxonomy" id="56"/>
    <lineage>
        <taxon>Bacteria</taxon>
        <taxon>Pseudomonadati</taxon>
        <taxon>Myxococcota</taxon>
        <taxon>Polyangia</taxon>
        <taxon>Polyangiales</taxon>
        <taxon>Polyangiaceae</taxon>
        <taxon>Sorangium</taxon>
    </lineage>
</organism>
<gene>
    <name evidence="1" type="ORF">SOCEGT47_055630</name>
</gene>
<reference evidence="1 2" key="1">
    <citation type="submission" date="2015-09" db="EMBL/GenBank/DDBJ databases">
        <title>Sorangium comparison.</title>
        <authorList>
            <person name="Zaburannyi N."/>
            <person name="Bunk B."/>
            <person name="Overmann J."/>
            <person name="Mueller R."/>
        </authorList>
    </citation>
    <scope>NUCLEOTIDE SEQUENCE [LARGE SCALE GENOMIC DNA]</scope>
    <source>
        <strain evidence="1 2">So ceGT47</strain>
    </source>
</reference>
<evidence type="ECO:0000313" key="2">
    <source>
        <dbReference type="Proteomes" id="UP000295781"/>
    </source>
</evidence>
<evidence type="ECO:0000313" key="1">
    <source>
        <dbReference type="EMBL" id="AUX25022.1"/>
    </source>
</evidence>
<dbReference type="Proteomes" id="UP000295781">
    <property type="component" value="Chromosome"/>
</dbReference>
<accession>A0A4V0NE58</accession>
<proteinExistence type="predicted"/>
<dbReference type="AlphaFoldDB" id="A0A4V0NE58"/>
<dbReference type="EMBL" id="CP012670">
    <property type="protein sequence ID" value="AUX25022.1"/>
    <property type="molecule type" value="Genomic_DNA"/>
</dbReference>
<sequence length="121" mass="12673">MLYIGAVPIPVSTPPFPFDAVRDLLGVVRAIYAAAKDGGASREELARIARVGKELSRALDLAGAPQQGASGQAAAWKVTDKAMLQVNDLVDPLTPAAPLLLAARSRVAGSRLSMRSKPQAR</sequence>
<protein>
    <submittedName>
        <fullName evidence="1">Uncharacterized protein</fullName>
    </submittedName>
</protein>
<name>A0A4V0NE58_SORCE</name>